<protein>
    <recommendedName>
        <fullName evidence="3 13">Chaperone protein ClpB</fullName>
    </recommendedName>
</protein>
<evidence type="ECO:0000256" key="10">
    <source>
        <dbReference type="ARBA" id="ARBA00026057"/>
    </source>
</evidence>
<dbReference type="Pfam" id="PF02861">
    <property type="entry name" value="Clp_N"/>
    <property type="match status" value="1"/>
</dbReference>
<dbReference type="InterPro" id="IPR003959">
    <property type="entry name" value="ATPase_AAA_core"/>
</dbReference>
<dbReference type="GO" id="GO:0005737">
    <property type="term" value="C:cytoplasm"/>
    <property type="evidence" value="ECO:0007669"/>
    <property type="project" value="UniProtKB-SubCell"/>
</dbReference>
<evidence type="ECO:0000256" key="13">
    <source>
        <dbReference type="RuleBase" id="RU362034"/>
    </source>
</evidence>
<dbReference type="InterPro" id="IPR041546">
    <property type="entry name" value="ClpA/ClpB_AAA_lid"/>
</dbReference>
<dbReference type="FunFam" id="3.40.50.300:FF:000025">
    <property type="entry name" value="ATP-dependent Clp protease subunit"/>
    <property type="match status" value="1"/>
</dbReference>
<evidence type="ECO:0000256" key="4">
    <source>
        <dbReference type="ARBA" id="ARBA00022737"/>
    </source>
</evidence>
<dbReference type="NCBIfam" id="TIGR03346">
    <property type="entry name" value="chaperone_ClpB"/>
    <property type="match status" value="1"/>
</dbReference>
<dbReference type="InterPro" id="IPR017730">
    <property type="entry name" value="Chaperonin_ClpB"/>
</dbReference>
<dbReference type="InterPro" id="IPR050130">
    <property type="entry name" value="ClpA_ClpB"/>
</dbReference>
<dbReference type="PROSITE" id="PS51903">
    <property type="entry name" value="CLP_R"/>
    <property type="match status" value="1"/>
</dbReference>
<dbReference type="GO" id="GO:0034605">
    <property type="term" value="P:cellular response to heat"/>
    <property type="evidence" value="ECO:0007669"/>
    <property type="project" value="TreeGrafter"/>
</dbReference>
<organism evidence="15 16">
    <name type="scientific">Oceanomicrobium pacificus</name>
    <dbReference type="NCBI Taxonomy" id="2692916"/>
    <lineage>
        <taxon>Bacteria</taxon>
        <taxon>Pseudomonadati</taxon>
        <taxon>Pseudomonadota</taxon>
        <taxon>Alphaproteobacteria</taxon>
        <taxon>Rhodobacterales</taxon>
        <taxon>Paracoccaceae</taxon>
        <taxon>Oceanomicrobium</taxon>
    </lineage>
</organism>
<evidence type="ECO:0000256" key="11">
    <source>
        <dbReference type="PROSITE-ProRule" id="PRU01251"/>
    </source>
</evidence>
<comment type="similarity">
    <text evidence="2 12">Belongs to the ClpA/ClpB family.</text>
</comment>
<dbReference type="InterPro" id="IPR004176">
    <property type="entry name" value="Clp_R_N"/>
</dbReference>
<dbReference type="InterPro" id="IPR019489">
    <property type="entry name" value="Clp_ATPase_C"/>
</dbReference>
<evidence type="ECO:0000313" key="15">
    <source>
        <dbReference type="EMBL" id="MXU65001.1"/>
    </source>
</evidence>
<dbReference type="InterPro" id="IPR027417">
    <property type="entry name" value="P-loop_NTPase"/>
</dbReference>
<dbReference type="InterPro" id="IPR028299">
    <property type="entry name" value="ClpA/B_CS2"/>
</dbReference>
<dbReference type="GO" id="GO:0042026">
    <property type="term" value="P:protein refolding"/>
    <property type="evidence" value="ECO:0007669"/>
    <property type="project" value="UniProtKB-UniRule"/>
</dbReference>
<comment type="caution">
    <text evidence="15">The sequence shown here is derived from an EMBL/GenBank/DDBJ whole genome shotgun (WGS) entry which is preliminary data.</text>
</comment>
<evidence type="ECO:0000256" key="6">
    <source>
        <dbReference type="ARBA" id="ARBA00022840"/>
    </source>
</evidence>
<dbReference type="EMBL" id="WUWG01000001">
    <property type="protein sequence ID" value="MXU65001.1"/>
    <property type="molecule type" value="Genomic_DNA"/>
</dbReference>
<name>A0A6B0U1M7_9RHOB</name>
<dbReference type="Pfam" id="PF00004">
    <property type="entry name" value="AAA"/>
    <property type="match status" value="1"/>
</dbReference>
<dbReference type="AlphaFoldDB" id="A0A6B0U1M7"/>
<dbReference type="CDD" id="cd00009">
    <property type="entry name" value="AAA"/>
    <property type="match status" value="1"/>
</dbReference>
<evidence type="ECO:0000256" key="2">
    <source>
        <dbReference type="ARBA" id="ARBA00008675"/>
    </source>
</evidence>
<dbReference type="Pfam" id="PF17871">
    <property type="entry name" value="AAA_lid_9"/>
    <property type="match status" value="1"/>
</dbReference>
<evidence type="ECO:0000256" key="3">
    <source>
        <dbReference type="ARBA" id="ARBA00017574"/>
    </source>
</evidence>
<proteinExistence type="inferred from homology"/>
<evidence type="ECO:0000256" key="12">
    <source>
        <dbReference type="RuleBase" id="RU004432"/>
    </source>
</evidence>
<dbReference type="InterPro" id="IPR036628">
    <property type="entry name" value="Clp_N_dom_sf"/>
</dbReference>
<dbReference type="FunFam" id="3.40.50.300:FF:000010">
    <property type="entry name" value="Chaperone clpB 1, putative"/>
    <property type="match status" value="1"/>
</dbReference>
<keyword evidence="8 12" id="KW-0143">Chaperone</keyword>
<dbReference type="SMART" id="SM00382">
    <property type="entry name" value="AAA"/>
    <property type="match status" value="2"/>
</dbReference>
<keyword evidence="13" id="KW-0346">Stress response</keyword>
<dbReference type="InterPro" id="IPR001270">
    <property type="entry name" value="ClpA/B"/>
</dbReference>
<dbReference type="Pfam" id="PF07724">
    <property type="entry name" value="AAA_2"/>
    <property type="match status" value="1"/>
</dbReference>
<dbReference type="InterPro" id="IPR003593">
    <property type="entry name" value="AAA+_ATPase"/>
</dbReference>
<dbReference type="PROSITE" id="PS00871">
    <property type="entry name" value="CLPAB_2"/>
    <property type="match status" value="1"/>
</dbReference>
<dbReference type="SUPFAM" id="SSF81923">
    <property type="entry name" value="Double Clp-N motif"/>
    <property type="match status" value="1"/>
</dbReference>
<keyword evidence="13" id="KW-0963">Cytoplasm</keyword>
<dbReference type="Pfam" id="PF10431">
    <property type="entry name" value="ClpB_D2-small"/>
    <property type="match status" value="1"/>
</dbReference>
<dbReference type="CDD" id="cd19499">
    <property type="entry name" value="RecA-like_ClpB_Hsp104-like"/>
    <property type="match status" value="1"/>
</dbReference>
<keyword evidence="7 13" id="KW-0175">Coiled coil</keyword>
<dbReference type="PANTHER" id="PTHR11638">
    <property type="entry name" value="ATP-DEPENDENT CLP PROTEASE"/>
    <property type="match status" value="1"/>
</dbReference>
<dbReference type="GO" id="GO:0016887">
    <property type="term" value="F:ATP hydrolysis activity"/>
    <property type="evidence" value="ECO:0007669"/>
    <property type="project" value="InterPro"/>
</dbReference>
<evidence type="ECO:0000256" key="7">
    <source>
        <dbReference type="ARBA" id="ARBA00023054"/>
    </source>
</evidence>
<dbReference type="SMART" id="SM01086">
    <property type="entry name" value="ClpB_D2-small"/>
    <property type="match status" value="1"/>
</dbReference>
<dbReference type="PANTHER" id="PTHR11638:SF18">
    <property type="entry name" value="HEAT SHOCK PROTEIN 104"/>
    <property type="match status" value="1"/>
</dbReference>
<dbReference type="PROSITE" id="PS00870">
    <property type="entry name" value="CLPAB_1"/>
    <property type="match status" value="1"/>
</dbReference>
<comment type="subunit">
    <text evidence="10">Homohexamer. The oligomerization is ATP-dependent.</text>
</comment>
<feature type="coiled-coil region" evidence="13">
    <location>
        <begin position="412"/>
        <end position="492"/>
    </location>
</feature>
<keyword evidence="5 12" id="KW-0547">Nucleotide-binding</keyword>
<dbReference type="Gene3D" id="3.40.50.300">
    <property type="entry name" value="P-loop containing nucleotide triphosphate hydrolases"/>
    <property type="match status" value="3"/>
</dbReference>
<sequence>MNFEKFSDRARGFVQAAQTIAMRDGHQRLLPEHLLKALLDDEQGLSANLIKRAGGDPNRAREAVDAALAKQPAVEGGDGQLYMDAQTGKVLAEAEKIAQKAGDSFVTVERVLTALAVTRSGANDALKSAGVSAQALNEAINDIRKGRTADSASAEEGYDALKKYARDLTAAAREGKIDPIIGRDDEIRRTMQVLTRRTKNNPVLIGDPGVGKTAIAEGLALRIVNGDVPDSIAGKTLMALDMGALIAGAKYRGEFEERLKAVLTEVTEAAGGIILFIDEMHTLVGAGKSDGAMDASNLLKPALARGELHCVGATTLDEYRKYVEKDAALARRFQPVMVDEPTVEDTISILRGIKEKYELHHGIRIADSALVAAATLSHRYITDRFLPDKAIDLMDEAASRLRMAVDSKPEELDAIDRELLQKQIEAEALKKEKDDASRDRLDRLEGELAELKEKSAEMTAQWQAERDKLAGARDIKEKLDRARAELDQAKREGDLGKAGELSYGVIPGLEKQLAEAEAAEDDVMVEEAVTAEQVASVVERWTGIPVDRMLEGEREKLLRMEEELGRRVIGQRAAVEAVSNAVRRARAGLNDPGRPMGSFLFLGPTGVGKTELTKALAEFLFDDEAALTRVDMSEFMEKHAVARLIGAPPGYVGYDEGGVLTEAVRRKPYQVVLFDEVEKAHPDVFNVLLQVLDDGRLTDSQGHVVDFKNTLIILTSNLGSQALSHTGDNANAALEKAQVLEAVRGHFKPEFLNRLDEQVVFDRLSRADMDGIVEIQLRQLSGRLADRNVTLALDEGARTWLADKGYDPVYGARPLKRVMQTHLQNPLAEQILKGAIHDGDTVPVEAGPAGLTVNGEAPADGIEAATIH</sequence>
<dbReference type="RefSeq" id="WP_160852859.1">
    <property type="nucleotide sequence ID" value="NZ_WUWG01000001.1"/>
</dbReference>
<dbReference type="PRINTS" id="PR00300">
    <property type="entry name" value="CLPPROTEASEA"/>
</dbReference>
<dbReference type="SUPFAM" id="SSF52540">
    <property type="entry name" value="P-loop containing nucleoside triphosphate hydrolases"/>
    <property type="match status" value="2"/>
</dbReference>
<comment type="subunit">
    <text evidence="13">Homohexamer; The oligomerization is ATP-dependent.</text>
</comment>
<keyword evidence="6 12" id="KW-0067">ATP-binding</keyword>
<feature type="domain" description="Clp R" evidence="14">
    <location>
        <begin position="3"/>
        <end position="146"/>
    </location>
</feature>
<evidence type="ECO:0000256" key="9">
    <source>
        <dbReference type="ARBA" id="ARBA00025613"/>
    </source>
</evidence>
<evidence type="ECO:0000259" key="14">
    <source>
        <dbReference type="PROSITE" id="PS51903"/>
    </source>
</evidence>
<reference evidence="15 16" key="1">
    <citation type="submission" date="2019-12" db="EMBL/GenBank/DDBJ databases">
        <title>Strain KN286 was isolated from seawater, which was collected from Caroline Seamount in the tropical western Pacific.</title>
        <authorList>
            <person name="Wang Q."/>
        </authorList>
    </citation>
    <scope>NUCLEOTIDE SEQUENCE [LARGE SCALE GENOMIC DNA]</scope>
    <source>
        <strain evidence="15 16">KN286</strain>
    </source>
</reference>
<evidence type="ECO:0000313" key="16">
    <source>
        <dbReference type="Proteomes" id="UP000436016"/>
    </source>
</evidence>
<gene>
    <name evidence="13 15" type="primary">clpB</name>
    <name evidence="15" type="ORF">GSH16_06055</name>
</gene>
<comment type="subcellular location">
    <subcellularLocation>
        <location evidence="1 13">Cytoplasm</location>
    </subcellularLocation>
</comment>
<keyword evidence="4 11" id="KW-0677">Repeat</keyword>
<comment type="function">
    <text evidence="9">Part of a stress-induced multi-chaperone system, it is involved in the recovery of the cell from heat-induced damage, in cooperation with DnaK, DnaJ and GrpE. Acts before DnaK, in the processing of protein aggregates. Protein binding stimulates the ATPase activity; ATP hydrolysis unfolds the denatured protein aggregates, which probably helps expose new hydrophobic binding sites on the surface of ClpB-bound aggregates, contributing to the solubilization and refolding of denatured protein aggregates by DnaK.</text>
</comment>
<dbReference type="Proteomes" id="UP000436016">
    <property type="component" value="Unassembled WGS sequence"/>
</dbReference>
<evidence type="ECO:0000256" key="5">
    <source>
        <dbReference type="ARBA" id="ARBA00022741"/>
    </source>
</evidence>
<dbReference type="Gene3D" id="1.10.8.60">
    <property type="match status" value="1"/>
</dbReference>
<evidence type="ECO:0000256" key="1">
    <source>
        <dbReference type="ARBA" id="ARBA00004496"/>
    </source>
</evidence>
<evidence type="ECO:0000256" key="8">
    <source>
        <dbReference type="ARBA" id="ARBA00023186"/>
    </source>
</evidence>
<keyword evidence="16" id="KW-1185">Reference proteome</keyword>
<dbReference type="Gene3D" id="1.10.1780.10">
    <property type="entry name" value="Clp, N-terminal domain"/>
    <property type="match status" value="1"/>
</dbReference>
<dbReference type="InterPro" id="IPR018368">
    <property type="entry name" value="ClpA/B_CS1"/>
</dbReference>
<accession>A0A6B0U1M7</accession>
<dbReference type="GO" id="GO:0005524">
    <property type="term" value="F:ATP binding"/>
    <property type="evidence" value="ECO:0007669"/>
    <property type="project" value="UniProtKB-UniRule"/>
</dbReference>
<dbReference type="FunFam" id="1.10.8.60:FF:000017">
    <property type="entry name" value="ATP-dependent chaperone ClpB"/>
    <property type="match status" value="1"/>
</dbReference>
<dbReference type="FunFam" id="3.40.50.300:FF:000120">
    <property type="entry name" value="ATP-dependent chaperone ClpB"/>
    <property type="match status" value="1"/>
</dbReference>